<evidence type="ECO:0000313" key="5">
    <source>
        <dbReference type="Proteomes" id="UP000294937"/>
    </source>
</evidence>
<evidence type="ECO:0000256" key="1">
    <source>
        <dbReference type="ARBA" id="ARBA00010702"/>
    </source>
</evidence>
<reference evidence="4 5" key="1">
    <citation type="submission" date="2019-03" db="EMBL/GenBank/DDBJ databases">
        <title>Genomic Encyclopedia of Type Strains, Phase IV (KMG-IV): sequencing the most valuable type-strain genomes for metagenomic binning, comparative biology and taxonomic classification.</title>
        <authorList>
            <person name="Goeker M."/>
        </authorList>
    </citation>
    <scope>NUCLEOTIDE SEQUENCE [LARGE SCALE GENOMIC DNA]</scope>
    <source>
        <strain evidence="4 5">DSM 45707</strain>
    </source>
</reference>
<dbReference type="PANTHER" id="PTHR16222:SF24">
    <property type="entry name" value="ADP-RIBOSYLHYDROLASE ARH3"/>
    <property type="match status" value="1"/>
</dbReference>
<comment type="caution">
    <text evidence="4">The sequence shown here is derived from an EMBL/GenBank/DDBJ whole genome shotgun (WGS) entry which is preliminary data.</text>
</comment>
<dbReference type="OrthoDB" id="9798107at2"/>
<dbReference type="Pfam" id="PF03747">
    <property type="entry name" value="ADP_ribosyl_GH"/>
    <property type="match status" value="1"/>
</dbReference>
<keyword evidence="2 4" id="KW-0378">Hydrolase</keyword>
<feature type="binding site" evidence="3">
    <location>
        <position position="65"/>
    </location>
    <ligand>
        <name>Mg(2+)</name>
        <dbReference type="ChEBI" id="CHEBI:18420"/>
        <label>1</label>
    </ligand>
</feature>
<organism evidence="4 5">
    <name type="scientific">Hazenella coriacea</name>
    <dbReference type="NCBI Taxonomy" id="1179467"/>
    <lineage>
        <taxon>Bacteria</taxon>
        <taxon>Bacillati</taxon>
        <taxon>Bacillota</taxon>
        <taxon>Bacilli</taxon>
        <taxon>Bacillales</taxon>
        <taxon>Thermoactinomycetaceae</taxon>
        <taxon>Hazenella</taxon>
    </lineage>
</organism>
<dbReference type="RefSeq" id="WP_131925155.1">
    <property type="nucleotide sequence ID" value="NZ_SMAG01000005.1"/>
</dbReference>
<dbReference type="GO" id="GO:0046872">
    <property type="term" value="F:metal ion binding"/>
    <property type="evidence" value="ECO:0007669"/>
    <property type="project" value="UniProtKB-KW"/>
</dbReference>
<comment type="cofactor">
    <cofactor evidence="3">
        <name>Mg(2+)</name>
        <dbReference type="ChEBI" id="CHEBI:18420"/>
    </cofactor>
    <text evidence="3">Binds 2 magnesium ions per subunit.</text>
</comment>
<dbReference type="EMBL" id="SMAG01000005">
    <property type="protein sequence ID" value="TCS93841.1"/>
    <property type="molecule type" value="Genomic_DNA"/>
</dbReference>
<accession>A0A4R3L2H4</accession>
<dbReference type="InterPro" id="IPR005502">
    <property type="entry name" value="Ribosyl_crysJ1"/>
</dbReference>
<evidence type="ECO:0000313" key="4">
    <source>
        <dbReference type="EMBL" id="TCS93841.1"/>
    </source>
</evidence>
<dbReference type="InterPro" id="IPR050792">
    <property type="entry name" value="ADP-ribosylglycohydrolase"/>
</dbReference>
<dbReference type="PANTHER" id="PTHR16222">
    <property type="entry name" value="ADP-RIBOSYLGLYCOHYDROLASE"/>
    <property type="match status" value="1"/>
</dbReference>
<sequence>MNNTSLSKEDRVRGGFWGLLVGDALGVPYEFSSAEIIPPLSQIEMKPPEGFVYAYEGVPIGTWSDDGAQALCLLDSLLSCGKMDPDDFAKRICEWYQNGLWAVNGIVFDVGNQTVQAIRAYQKGVPALEAGFVYPDGKGNGALMRVLPLALWHQGSDTSLVMDAHLSSVVTHGHVCNQVCCALYCLWVRNLLEGWEYQEGYKLAVKTLRNIYGETGKHRIELEQVIRPDDEPTTDGQGYVVSSLNCARITIQQSNYEQVVKAAITYGHDTDTNAAIAGGLAGVRDGIQMIPGRWLDVLRSREQAERLLVQLLERVYD</sequence>
<feature type="binding site" evidence="3">
    <location>
        <position position="271"/>
    </location>
    <ligand>
        <name>Mg(2+)</name>
        <dbReference type="ChEBI" id="CHEBI:18420"/>
        <label>1</label>
    </ligand>
</feature>
<dbReference type="Gene3D" id="1.10.4080.10">
    <property type="entry name" value="ADP-ribosylation/Crystallin J1"/>
    <property type="match status" value="1"/>
</dbReference>
<keyword evidence="3" id="KW-0479">Metal-binding</keyword>
<protein>
    <submittedName>
        <fullName evidence="4">ADP-ribosylglycohydrolase</fullName>
    </submittedName>
</protein>
<keyword evidence="5" id="KW-1185">Reference proteome</keyword>
<keyword evidence="3" id="KW-0460">Magnesium</keyword>
<feature type="binding site" evidence="3">
    <location>
        <position position="66"/>
    </location>
    <ligand>
        <name>Mg(2+)</name>
        <dbReference type="ChEBI" id="CHEBI:18420"/>
        <label>1</label>
    </ligand>
</feature>
<gene>
    <name evidence="4" type="ORF">EDD58_10549</name>
</gene>
<dbReference type="SUPFAM" id="SSF101478">
    <property type="entry name" value="ADP-ribosylglycohydrolase"/>
    <property type="match status" value="1"/>
</dbReference>
<feature type="binding site" evidence="3">
    <location>
        <position position="269"/>
    </location>
    <ligand>
        <name>Mg(2+)</name>
        <dbReference type="ChEBI" id="CHEBI:18420"/>
        <label>1</label>
    </ligand>
</feature>
<comment type="similarity">
    <text evidence="1">Belongs to the ADP-ribosylglycohydrolase family.</text>
</comment>
<evidence type="ECO:0000256" key="3">
    <source>
        <dbReference type="PIRSR" id="PIRSR605502-1"/>
    </source>
</evidence>
<feature type="binding site" evidence="3">
    <location>
        <position position="64"/>
    </location>
    <ligand>
        <name>Mg(2+)</name>
        <dbReference type="ChEBI" id="CHEBI:18420"/>
        <label>1</label>
    </ligand>
</feature>
<proteinExistence type="inferred from homology"/>
<feature type="binding site" evidence="3">
    <location>
        <position position="272"/>
    </location>
    <ligand>
        <name>Mg(2+)</name>
        <dbReference type="ChEBI" id="CHEBI:18420"/>
        <label>1</label>
    </ligand>
</feature>
<name>A0A4R3L2H4_9BACL</name>
<dbReference type="Proteomes" id="UP000294937">
    <property type="component" value="Unassembled WGS sequence"/>
</dbReference>
<dbReference type="AlphaFoldDB" id="A0A4R3L2H4"/>
<dbReference type="GO" id="GO:0016787">
    <property type="term" value="F:hydrolase activity"/>
    <property type="evidence" value="ECO:0007669"/>
    <property type="project" value="UniProtKB-KW"/>
</dbReference>
<evidence type="ECO:0000256" key="2">
    <source>
        <dbReference type="ARBA" id="ARBA00022801"/>
    </source>
</evidence>
<dbReference type="InterPro" id="IPR036705">
    <property type="entry name" value="Ribosyl_crysJ1_sf"/>
</dbReference>